<evidence type="ECO:0000259" key="2">
    <source>
        <dbReference type="Pfam" id="PF10180"/>
    </source>
</evidence>
<gene>
    <name evidence="3" type="ORF">NAEGRDRAFT_49522</name>
</gene>
<feature type="region of interest" description="Disordered" evidence="1">
    <location>
        <begin position="209"/>
        <end position="254"/>
    </location>
</feature>
<dbReference type="AlphaFoldDB" id="D2VH21"/>
<protein>
    <submittedName>
        <fullName evidence="3">Predicted protein</fullName>
    </submittedName>
</protein>
<dbReference type="InParanoid" id="D2VH21"/>
<dbReference type="VEuPathDB" id="AmoebaDB:NAEGRDRAFT_49522"/>
<dbReference type="RefSeq" id="XP_002676652.1">
    <property type="nucleotide sequence ID" value="XM_002676606.1"/>
</dbReference>
<feature type="region of interest" description="Disordered" evidence="1">
    <location>
        <begin position="1"/>
        <end position="41"/>
    </location>
</feature>
<evidence type="ECO:0000313" key="3">
    <source>
        <dbReference type="EMBL" id="EFC43908.1"/>
    </source>
</evidence>
<keyword evidence="4" id="KW-1185">Reference proteome</keyword>
<dbReference type="OrthoDB" id="10261563at2759"/>
<proteinExistence type="predicted"/>
<dbReference type="Proteomes" id="UP000006671">
    <property type="component" value="Unassembled WGS sequence"/>
</dbReference>
<evidence type="ECO:0000256" key="1">
    <source>
        <dbReference type="SAM" id="MobiDB-lite"/>
    </source>
</evidence>
<dbReference type="PANTHER" id="PTHR22306">
    <property type="entry name" value="CHROMOSOME 7 OPEN READING FRAME 50"/>
    <property type="match status" value="1"/>
</dbReference>
<reference evidence="3 4" key="1">
    <citation type="journal article" date="2010" name="Cell">
        <title>The genome of Naegleria gruberi illuminates early eukaryotic versatility.</title>
        <authorList>
            <person name="Fritz-Laylin L.K."/>
            <person name="Prochnik S.E."/>
            <person name="Ginger M.L."/>
            <person name="Dacks J.B."/>
            <person name="Carpenter M.L."/>
            <person name="Field M.C."/>
            <person name="Kuo A."/>
            <person name="Paredez A."/>
            <person name="Chapman J."/>
            <person name="Pham J."/>
            <person name="Shu S."/>
            <person name="Neupane R."/>
            <person name="Cipriano M."/>
            <person name="Mancuso J."/>
            <person name="Tu H."/>
            <person name="Salamov A."/>
            <person name="Lindquist E."/>
            <person name="Shapiro H."/>
            <person name="Lucas S."/>
            <person name="Grigoriev I.V."/>
            <person name="Cande W.Z."/>
            <person name="Fulton C."/>
            <person name="Rokhsar D.S."/>
            <person name="Dawson S.C."/>
        </authorList>
    </citation>
    <scope>NUCLEOTIDE SEQUENCE [LARGE SCALE GENOMIC DNA]</scope>
    <source>
        <strain evidence="3 4">NEG-M</strain>
    </source>
</reference>
<dbReference type="InterPro" id="IPR019327">
    <property type="entry name" value="WKF"/>
</dbReference>
<dbReference type="OMA" id="CLNAQII"/>
<sequence length="254" mass="29360">MNRTNKPTTASKPQQPRRNKPMSAGKKRKMEEAALNAPTQQQKKVVVTETEEYNSDDEKIILHPIVEFLEQWKNDRSNWTFDGTKQRTLINQCLNAQIIDGKRFKYFLEYVAPLVGFDRVKLFETCREYVKTQRAAAQKNALHTLPSKERKLVLTDKSIRAKCVNEMKDILQDNKRYKRAKTVMRVLKATDKDSGSRYNLEDFSDVRDTDYEEKNNVVEKSKNENGEEETKENVNSDNESSSSSDSSSSSSDEE</sequence>
<feature type="compositionally biased region" description="Polar residues" evidence="1">
    <location>
        <begin position="1"/>
        <end position="14"/>
    </location>
</feature>
<evidence type="ECO:0000313" key="4">
    <source>
        <dbReference type="Proteomes" id="UP000006671"/>
    </source>
</evidence>
<dbReference type="GeneID" id="8856625"/>
<organism evidence="4">
    <name type="scientific">Naegleria gruberi</name>
    <name type="common">Amoeba</name>
    <dbReference type="NCBI Taxonomy" id="5762"/>
    <lineage>
        <taxon>Eukaryota</taxon>
        <taxon>Discoba</taxon>
        <taxon>Heterolobosea</taxon>
        <taxon>Tetramitia</taxon>
        <taxon>Eutetramitia</taxon>
        <taxon>Vahlkampfiidae</taxon>
        <taxon>Naegleria</taxon>
    </lineage>
</organism>
<feature type="compositionally biased region" description="Low complexity" evidence="1">
    <location>
        <begin position="233"/>
        <end position="254"/>
    </location>
</feature>
<dbReference type="KEGG" id="ngr:NAEGRDRAFT_49522"/>
<dbReference type="Pfam" id="PF10180">
    <property type="entry name" value="WKF"/>
    <property type="match status" value="1"/>
</dbReference>
<accession>D2VH21</accession>
<name>D2VH21_NAEGR</name>
<dbReference type="EMBL" id="GG738871">
    <property type="protein sequence ID" value="EFC43908.1"/>
    <property type="molecule type" value="Genomic_DNA"/>
</dbReference>
<dbReference type="PANTHER" id="PTHR22306:SF2">
    <property type="entry name" value="CHROMOSOME 7 OPEN READING FRAME 50"/>
    <property type="match status" value="1"/>
</dbReference>
<feature type="compositionally biased region" description="Basic and acidic residues" evidence="1">
    <location>
        <begin position="209"/>
        <end position="225"/>
    </location>
</feature>
<feature type="compositionally biased region" description="Basic residues" evidence="1">
    <location>
        <begin position="15"/>
        <end position="28"/>
    </location>
</feature>
<feature type="domain" description="WKF" evidence="2">
    <location>
        <begin position="67"/>
        <end position="128"/>
    </location>
</feature>